<comment type="caution">
    <text evidence="17">The sequence shown here is derived from an EMBL/GenBank/DDBJ whole genome shotgun (WGS) entry which is preliminary data.</text>
</comment>
<sequence length="314" mass="35680">MEIIRGLYNLRNRFKQCVITLGNFDGIHLGHQALITRLKDVGKQRQLPTVVMLFEPQPLEFFNPEQAPSRLTSFQEKCIFLEALDIDYILVIPFNQTFASMSAQTFIEQGLIKQLMAQYIVIGDDFRFGAKRQGGLALLKHYAEMGAFEVESLATYIVDEQRVSSTAIRQALLDDHFEQARMLLGRAYTIQGRVIHGNQLARQLGFPTANIHLHRKKPALHGVYFVKVKNTISNQYYTGIANIGIRPTINGKTAVLEVNIFDFNQDIYGQYLDVEFIEKIRDEVKFASLAALQTQIKQDICIAHKIKAKLSVSS</sequence>
<comment type="similarity">
    <text evidence="15">Belongs to the ribF family.</text>
</comment>
<evidence type="ECO:0000313" key="17">
    <source>
        <dbReference type="EMBL" id="GAA5104262.1"/>
    </source>
</evidence>
<organism evidence="17 18">
    <name type="scientific">Orbus sasakiae</name>
    <dbReference type="NCBI Taxonomy" id="1078475"/>
    <lineage>
        <taxon>Bacteria</taxon>
        <taxon>Pseudomonadati</taxon>
        <taxon>Pseudomonadota</taxon>
        <taxon>Gammaproteobacteria</taxon>
        <taxon>Orbales</taxon>
        <taxon>Orbaceae</taxon>
        <taxon>Orbus</taxon>
    </lineage>
</organism>
<dbReference type="InterPro" id="IPR023468">
    <property type="entry name" value="Riboflavin_kinase"/>
</dbReference>
<evidence type="ECO:0000313" key="18">
    <source>
        <dbReference type="Proteomes" id="UP001500171"/>
    </source>
</evidence>
<dbReference type="RefSeq" id="WP_345487740.1">
    <property type="nucleotide sequence ID" value="NZ_BAABHY010000001.1"/>
</dbReference>
<evidence type="ECO:0000259" key="16">
    <source>
        <dbReference type="SMART" id="SM00904"/>
    </source>
</evidence>
<dbReference type="InterPro" id="IPR015864">
    <property type="entry name" value="FAD_synthase"/>
</dbReference>
<comment type="pathway">
    <text evidence="3 15">Cofactor biosynthesis; FMN biosynthesis; FMN from riboflavin (ATP route): step 1/1.</text>
</comment>
<dbReference type="EC" id="2.7.1.26" evidence="15"/>
<evidence type="ECO:0000256" key="10">
    <source>
        <dbReference type="ARBA" id="ARBA00022827"/>
    </source>
</evidence>
<keyword evidence="9 15" id="KW-0418">Kinase</keyword>
<evidence type="ECO:0000256" key="5">
    <source>
        <dbReference type="ARBA" id="ARBA00022643"/>
    </source>
</evidence>
<keyword evidence="12" id="KW-0511">Multifunctional enzyme</keyword>
<dbReference type="NCBIfam" id="NF004162">
    <property type="entry name" value="PRK05627.1-5"/>
    <property type="match status" value="1"/>
</dbReference>
<comment type="function">
    <text evidence="1">Catalyzes the phosphorylation of riboflavin to FMN followed by the adenylation of FMN to FAD.</text>
</comment>
<keyword evidence="11 15" id="KW-0067">ATP-binding</keyword>
<evidence type="ECO:0000256" key="4">
    <source>
        <dbReference type="ARBA" id="ARBA00022630"/>
    </source>
</evidence>
<evidence type="ECO:0000256" key="15">
    <source>
        <dbReference type="PIRNR" id="PIRNR004491"/>
    </source>
</evidence>
<dbReference type="InterPro" id="IPR015865">
    <property type="entry name" value="Riboflavin_kinase_bac/euk"/>
</dbReference>
<keyword evidence="7 15" id="KW-0548">Nucleotidyltransferase</keyword>
<dbReference type="NCBIfam" id="TIGR00083">
    <property type="entry name" value="ribF"/>
    <property type="match status" value="1"/>
</dbReference>
<evidence type="ECO:0000256" key="3">
    <source>
        <dbReference type="ARBA" id="ARBA00005201"/>
    </source>
</evidence>
<evidence type="ECO:0000256" key="13">
    <source>
        <dbReference type="ARBA" id="ARBA00047880"/>
    </source>
</evidence>
<evidence type="ECO:0000256" key="14">
    <source>
        <dbReference type="ARBA" id="ARBA00049494"/>
    </source>
</evidence>
<dbReference type="SUPFAM" id="SSF52374">
    <property type="entry name" value="Nucleotidylyl transferase"/>
    <property type="match status" value="1"/>
</dbReference>
<accession>A0ABP9N0A8</accession>
<dbReference type="Pfam" id="PF06574">
    <property type="entry name" value="FAD_syn"/>
    <property type="match status" value="1"/>
</dbReference>
<feature type="domain" description="Riboflavin kinase" evidence="16">
    <location>
        <begin position="183"/>
        <end position="308"/>
    </location>
</feature>
<evidence type="ECO:0000256" key="7">
    <source>
        <dbReference type="ARBA" id="ARBA00022695"/>
    </source>
</evidence>
<evidence type="ECO:0000256" key="6">
    <source>
        <dbReference type="ARBA" id="ARBA00022679"/>
    </source>
</evidence>
<dbReference type="SMART" id="SM00904">
    <property type="entry name" value="Flavokinase"/>
    <property type="match status" value="1"/>
</dbReference>
<dbReference type="InterPro" id="IPR002606">
    <property type="entry name" value="Riboflavin_kinase_bac"/>
</dbReference>
<dbReference type="PANTHER" id="PTHR22749:SF6">
    <property type="entry name" value="RIBOFLAVIN KINASE"/>
    <property type="match status" value="1"/>
</dbReference>
<evidence type="ECO:0000256" key="2">
    <source>
        <dbReference type="ARBA" id="ARBA00004726"/>
    </source>
</evidence>
<evidence type="ECO:0000256" key="12">
    <source>
        <dbReference type="ARBA" id="ARBA00023268"/>
    </source>
</evidence>
<dbReference type="EC" id="2.7.7.2" evidence="15"/>
<dbReference type="InterPro" id="IPR023465">
    <property type="entry name" value="Riboflavin_kinase_dom_sf"/>
</dbReference>
<evidence type="ECO:0000256" key="11">
    <source>
        <dbReference type="ARBA" id="ARBA00022840"/>
    </source>
</evidence>
<dbReference type="Proteomes" id="UP001500171">
    <property type="component" value="Unassembled WGS sequence"/>
</dbReference>
<dbReference type="GO" id="GO:0016301">
    <property type="term" value="F:kinase activity"/>
    <property type="evidence" value="ECO:0007669"/>
    <property type="project" value="UniProtKB-KW"/>
</dbReference>
<dbReference type="NCBIfam" id="NF004163">
    <property type="entry name" value="PRK05627.1-6"/>
    <property type="match status" value="1"/>
</dbReference>
<dbReference type="PANTHER" id="PTHR22749">
    <property type="entry name" value="RIBOFLAVIN KINASE/FMN ADENYLYLTRANSFERASE"/>
    <property type="match status" value="1"/>
</dbReference>
<dbReference type="NCBIfam" id="NF004160">
    <property type="entry name" value="PRK05627.1-3"/>
    <property type="match status" value="1"/>
</dbReference>
<keyword evidence="18" id="KW-1185">Reference proteome</keyword>
<evidence type="ECO:0000256" key="1">
    <source>
        <dbReference type="ARBA" id="ARBA00002121"/>
    </source>
</evidence>
<dbReference type="Pfam" id="PF01687">
    <property type="entry name" value="Flavokinase"/>
    <property type="match status" value="1"/>
</dbReference>
<keyword evidence="4 15" id="KW-0285">Flavoprotein</keyword>
<comment type="catalytic activity">
    <reaction evidence="13 15">
        <text>riboflavin + ATP = FMN + ADP + H(+)</text>
        <dbReference type="Rhea" id="RHEA:14357"/>
        <dbReference type="ChEBI" id="CHEBI:15378"/>
        <dbReference type="ChEBI" id="CHEBI:30616"/>
        <dbReference type="ChEBI" id="CHEBI:57986"/>
        <dbReference type="ChEBI" id="CHEBI:58210"/>
        <dbReference type="ChEBI" id="CHEBI:456216"/>
        <dbReference type="EC" id="2.7.1.26"/>
    </reaction>
</comment>
<keyword evidence="10 15" id="KW-0274">FAD</keyword>
<dbReference type="Gene3D" id="2.40.30.30">
    <property type="entry name" value="Riboflavin kinase-like"/>
    <property type="match status" value="1"/>
</dbReference>
<dbReference type="InterPro" id="IPR014729">
    <property type="entry name" value="Rossmann-like_a/b/a_fold"/>
</dbReference>
<reference evidence="18" key="1">
    <citation type="journal article" date="2019" name="Int. J. Syst. Evol. Microbiol.">
        <title>The Global Catalogue of Microorganisms (GCM) 10K type strain sequencing project: providing services to taxonomists for standard genome sequencing and annotation.</title>
        <authorList>
            <consortium name="The Broad Institute Genomics Platform"/>
            <consortium name="The Broad Institute Genome Sequencing Center for Infectious Disease"/>
            <person name="Wu L."/>
            <person name="Ma J."/>
        </authorList>
    </citation>
    <scope>NUCLEOTIDE SEQUENCE [LARGE SCALE GENOMIC DNA]</scope>
    <source>
        <strain evidence="18">JCM 18050</strain>
    </source>
</reference>
<dbReference type="NCBIfam" id="NF004159">
    <property type="entry name" value="PRK05627.1-2"/>
    <property type="match status" value="1"/>
</dbReference>
<dbReference type="CDD" id="cd02064">
    <property type="entry name" value="FAD_synthetase_N"/>
    <property type="match status" value="1"/>
</dbReference>
<keyword evidence="6 15" id="KW-0808">Transferase</keyword>
<keyword evidence="8 15" id="KW-0547">Nucleotide-binding</keyword>
<dbReference type="EMBL" id="BAABHY010000001">
    <property type="protein sequence ID" value="GAA5104262.1"/>
    <property type="molecule type" value="Genomic_DNA"/>
</dbReference>
<evidence type="ECO:0000256" key="8">
    <source>
        <dbReference type="ARBA" id="ARBA00022741"/>
    </source>
</evidence>
<evidence type="ECO:0000256" key="9">
    <source>
        <dbReference type="ARBA" id="ARBA00022777"/>
    </source>
</evidence>
<name>A0ABP9N0A8_9GAMM</name>
<dbReference type="PIRSF" id="PIRSF004491">
    <property type="entry name" value="FAD_Synth"/>
    <property type="match status" value="1"/>
</dbReference>
<proteinExistence type="inferred from homology"/>
<comment type="pathway">
    <text evidence="2 15">Cofactor biosynthesis; FAD biosynthesis; FAD from FMN: step 1/1.</text>
</comment>
<comment type="catalytic activity">
    <reaction evidence="14 15">
        <text>FMN + ATP + H(+) = FAD + diphosphate</text>
        <dbReference type="Rhea" id="RHEA:17237"/>
        <dbReference type="ChEBI" id="CHEBI:15378"/>
        <dbReference type="ChEBI" id="CHEBI:30616"/>
        <dbReference type="ChEBI" id="CHEBI:33019"/>
        <dbReference type="ChEBI" id="CHEBI:57692"/>
        <dbReference type="ChEBI" id="CHEBI:58210"/>
        <dbReference type="EC" id="2.7.7.2"/>
    </reaction>
</comment>
<keyword evidence="5 15" id="KW-0288">FMN</keyword>
<protein>
    <recommendedName>
        <fullName evidence="15">Riboflavin biosynthesis protein</fullName>
    </recommendedName>
    <domain>
        <recommendedName>
            <fullName evidence="15">Riboflavin kinase</fullName>
            <ecNumber evidence="15">2.7.1.26</ecNumber>
        </recommendedName>
        <alternativeName>
            <fullName evidence="15">Flavokinase</fullName>
        </alternativeName>
    </domain>
    <domain>
        <recommendedName>
            <fullName evidence="15">FMN adenylyltransferase</fullName>
            <ecNumber evidence="15">2.7.7.2</ecNumber>
        </recommendedName>
        <alternativeName>
            <fullName evidence="15">FAD pyrophosphorylase</fullName>
        </alternativeName>
        <alternativeName>
            <fullName evidence="15">FAD synthase</fullName>
        </alternativeName>
    </domain>
</protein>
<dbReference type="SUPFAM" id="SSF82114">
    <property type="entry name" value="Riboflavin kinase-like"/>
    <property type="match status" value="1"/>
</dbReference>
<dbReference type="Gene3D" id="3.40.50.620">
    <property type="entry name" value="HUPs"/>
    <property type="match status" value="1"/>
</dbReference>
<gene>
    <name evidence="17" type="primary">ribF</name>
    <name evidence="17" type="ORF">GCM10023211_01620</name>
</gene>